<keyword evidence="3" id="KW-1185">Reference proteome</keyword>
<dbReference type="AlphaFoldDB" id="A0A9P6LTX2"/>
<feature type="domain" description="NAD-dependent epimerase/dehydratase" evidence="1">
    <location>
        <begin position="6"/>
        <end position="92"/>
    </location>
</feature>
<dbReference type="GO" id="GO:0005737">
    <property type="term" value="C:cytoplasm"/>
    <property type="evidence" value="ECO:0007669"/>
    <property type="project" value="TreeGrafter"/>
</dbReference>
<evidence type="ECO:0000259" key="1">
    <source>
        <dbReference type="Pfam" id="PF01370"/>
    </source>
</evidence>
<dbReference type="Gene3D" id="3.40.50.720">
    <property type="entry name" value="NAD(P)-binding Rossmann-like Domain"/>
    <property type="match status" value="1"/>
</dbReference>
<comment type="caution">
    <text evidence="2">The sequence shown here is derived from an EMBL/GenBank/DDBJ whole genome shotgun (WGS) entry which is preliminary data.</text>
</comment>
<evidence type="ECO:0000313" key="3">
    <source>
        <dbReference type="Proteomes" id="UP000749646"/>
    </source>
</evidence>
<dbReference type="OrthoDB" id="10262413at2759"/>
<dbReference type="InterPro" id="IPR001509">
    <property type="entry name" value="Epimerase_deHydtase"/>
</dbReference>
<dbReference type="GO" id="GO:0004029">
    <property type="term" value="F:aldehyde dehydrogenase (NAD+) activity"/>
    <property type="evidence" value="ECO:0007669"/>
    <property type="project" value="TreeGrafter"/>
</dbReference>
<dbReference type="PANTHER" id="PTHR48079:SF6">
    <property type="entry name" value="NAD(P)-BINDING DOMAIN-CONTAINING PROTEIN-RELATED"/>
    <property type="match status" value="1"/>
</dbReference>
<dbReference type="EMBL" id="JAAAHW010009408">
    <property type="protein sequence ID" value="KAF9941478.1"/>
    <property type="molecule type" value="Genomic_DNA"/>
</dbReference>
<dbReference type="Pfam" id="PF01370">
    <property type="entry name" value="Epimerase"/>
    <property type="match status" value="1"/>
</dbReference>
<proteinExistence type="predicted"/>
<dbReference type="InterPro" id="IPR036291">
    <property type="entry name" value="NAD(P)-bd_dom_sf"/>
</dbReference>
<name>A0A9P6LTX2_9FUNG</name>
<protein>
    <recommendedName>
        <fullName evidence="1">NAD-dependent epimerase/dehydratase domain-containing protein</fullName>
    </recommendedName>
</protein>
<dbReference type="Proteomes" id="UP000749646">
    <property type="component" value="Unassembled WGS sequence"/>
</dbReference>
<accession>A0A9P6LTX2</accession>
<organism evidence="2 3">
    <name type="scientific">Modicella reniformis</name>
    <dbReference type="NCBI Taxonomy" id="1440133"/>
    <lineage>
        <taxon>Eukaryota</taxon>
        <taxon>Fungi</taxon>
        <taxon>Fungi incertae sedis</taxon>
        <taxon>Mucoromycota</taxon>
        <taxon>Mortierellomycotina</taxon>
        <taxon>Mortierellomycetes</taxon>
        <taxon>Mortierellales</taxon>
        <taxon>Mortierellaceae</taxon>
        <taxon>Modicella</taxon>
    </lineage>
</organism>
<dbReference type="SUPFAM" id="SSF51735">
    <property type="entry name" value="NAD(P)-binding Rossmann-fold domains"/>
    <property type="match status" value="1"/>
</dbReference>
<evidence type="ECO:0000313" key="2">
    <source>
        <dbReference type="EMBL" id="KAF9941478.1"/>
    </source>
</evidence>
<gene>
    <name evidence="2" type="ORF">BGZ65_003148</name>
</gene>
<dbReference type="PANTHER" id="PTHR48079">
    <property type="entry name" value="PROTEIN YEEZ"/>
    <property type="match status" value="1"/>
</dbReference>
<dbReference type="InterPro" id="IPR051783">
    <property type="entry name" value="NAD(P)-dependent_oxidoreduct"/>
</dbReference>
<sequence>MAPIRVFVTGATGYIGSTTLALLLKQESTASKYTFRILVRSQEKADRDLPPTRTDPVIEPVIGSLDDSDILKRESSNADVVLHFADADHYPAIKAILEGLQHQPRPEGGLQRPILIHTSGTGVLLDGAYGKPSDVIYHDNDLNHLNSLAPEQLHRNVDLEIISPSLIGKVDTYVVAPPTIWGFGIGPGLNKWSKVHVEDLGRFYILLLERSLQEPQDGTGNLPKNLDAYYFAQEGDDFTYGSVGEEIAHALKELGVNDSDTVKATTLEEEEIYWTKGSGSLVGGNSRSRAIKAREILGWEPKHKDFKGHIRQEVERQYNLLNAH</sequence>
<reference evidence="2" key="1">
    <citation type="journal article" date="2020" name="Fungal Divers.">
        <title>Resolving the Mortierellaceae phylogeny through synthesis of multi-gene phylogenetics and phylogenomics.</title>
        <authorList>
            <person name="Vandepol N."/>
            <person name="Liber J."/>
            <person name="Desiro A."/>
            <person name="Na H."/>
            <person name="Kennedy M."/>
            <person name="Barry K."/>
            <person name="Grigoriev I.V."/>
            <person name="Miller A.N."/>
            <person name="O'Donnell K."/>
            <person name="Stajich J.E."/>
            <person name="Bonito G."/>
        </authorList>
    </citation>
    <scope>NUCLEOTIDE SEQUENCE</scope>
    <source>
        <strain evidence="2">MES-2147</strain>
    </source>
</reference>